<proteinExistence type="inferred from homology"/>
<comment type="subcellular location">
    <subcellularLocation>
        <location evidence="15">Cell inner membrane</location>
        <topology evidence="15">Multi-pass membrane protein</topology>
    </subcellularLocation>
    <subcellularLocation>
        <location evidence="1">Cell membrane</location>
        <topology evidence="1">Multi-pass membrane protein</topology>
    </subcellularLocation>
</comment>
<evidence type="ECO:0000259" key="16">
    <source>
        <dbReference type="PROSITE" id="PS51711"/>
    </source>
</evidence>
<keyword evidence="8 15" id="KW-0408">Iron</keyword>
<dbReference type="PANTHER" id="PTHR43185">
    <property type="entry name" value="FERROUS IRON TRANSPORT PROTEIN B"/>
    <property type="match status" value="1"/>
</dbReference>
<evidence type="ECO:0000256" key="6">
    <source>
        <dbReference type="ARBA" id="ARBA00022741"/>
    </source>
</evidence>
<evidence type="ECO:0000256" key="8">
    <source>
        <dbReference type="ARBA" id="ARBA00023004"/>
    </source>
</evidence>
<keyword evidence="18" id="KW-1185">Reference proteome</keyword>
<evidence type="ECO:0000256" key="5">
    <source>
        <dbReference type="ARBA" id="ARBA00022692"/>
    </source>
</evidence>
<dbReference type="Pfam" id="PF07670">
    <property type="entry name" value="Gate"/>
    <property type="match status" value="2"/>
</dbReference>
<dbReference type="NCBIfam" id="TIGR00437">
    <property type="entry name" value="feoB"/>
    <property type="match status" value="1"/>
</dbReference>
<comment type="similarity">
    <text evidence="15">Belongs to the TRAFAC class TrmE-Era-EngA-EngB-Septin-like GTPase superfamily. FeoB GTPase (TC 9.A.8) family.</text>
</comment>
<protein>
    <recommendedName>
        <fullName evidence="12 15">Ferrous iron transport protein B</fullName>
    </recommendedName>
</protein>
<feature type="transmembrane region" description="Helical" evidence="15">
    <location>
        <begin position="389"/>
        <end position="415"/>
    </location>
</feature>
<keyword evidence="3" id="KW-1003">Cell membrane</keyword>
<keyword evidence="14" id="KW-0460">Magnesium</keyword>
<dbReference type="Pfam" id="PF02421">
    <property type="entry name" value="FeoB_N"/>
    <property type="match status" value="1"/>
</dbReference>
<feature type="transmembrane region" description="Helical" evidence="15">
    <location>
        <begin position="623"/>
        <end position="644"/>
    </location>
</feature>
<keyword evidence="4 15" id="KW-0410">Iron transport</keyword>
<dbReference type="Gene3D" id="3.40.50.300">
    <property type="entry name" value="P-loop containing nucleotide triphosphate hydrolases"/>
    <property type="match status" value="1"/>
</dbReference>
<evidence type="ECO:0000256" key="12">
    <source>
        <dbReference type="NCBIfam" id="TIGR00437"/>
    </source>
</evidence>
<feature type="binding site" evidence="14">
    <location>
        <position position="31"/>
    </location>
    <ligand>
        <name>Mg(2+)</name>
        <dbReference type="ChEBI" id="CHEBI:18420"/>
        <label>2</label>
    </ligand>
</feature>
<evidence type="ECO:0000256" key="3">
    <source>
        <dbReference type="ARBA" id="ARBA00022475"/>
    </source>
</evidence>
<sequence length="649" mass="69683">MEGDGMSPALPRIALVGNPNCGKTALFNLLTGARQKVANYAGVTVERKEGRTRLPDGRELAVMDLPGAYSLNPATADEAVTHDVVMGLREGESRPDGIIAVVDATNLRMNLRLVLQLRALGGPMVLALNMMDVARARGLQIDIPRLSTELGMPVIETVAVHNPWFAAWRGKGGASGREALLQAAQKALYIESFEDFVPPAPVPPSQAAIKEVAGEASATAALQAQVRAILAAAVPNAGQVKRFNHRIDALVMHPFAGLLLLGTVLFLIFQAVFAWANLPMDVIKDGVAWSGTMIQDNMAPGLLQSLLVDGIVAGVGGVLVFLPQIVILFFFILLLEDSGYLPRAAFLLDNVMGKVGLSGRAFIPLLSSFACAIPGIMATRTIPHWRDRLATIMIAPLMTCSARLPLYALLIGAFIPDRSVGFFNLQGLTLFALYLLGIVSAMAVAWVFKRTWAKSSYQPLMLELPPYRLPNVRNLLLGLWQRVEIFLHRVGGIIFALMVLLWFLSTFPGPPEGATGAAIQYSFAGMIGKALEVVFAPIGFNWQISIALVPGMAAREVAVGALGTVYSLSAAGDDAAVALTPLIAQSWSLATAYSLLAWYVFAPQCISTLAVVKRETNSWRYPLLMAAYLFALAYAASFVTYRAVLALTA</sequence>
<feature type="transmembrane region" description="Helical" evidence="15">
    <location>
        <begin position="427"/>
        <end position="448"/>
    </location>
</feature>
<dbReference type="AlphaFoldDB" id="A0A916WL45"/>
<keyword evidence="10 13" id="KW-0342">GTP-binding</keyword>
<reference evidence="17" key="2">
    <citation type="submission" date="2020-09" db="EMBL/GenBank/DDBJ databases">
        <authorList>
            <person name="Sun Q."/>
            <person name="Zhou Y."/>
        </authorList>
    </citation>
    <scope>NUCLEOTIDE SEQUENCE</scope>
    <source>
        <strain evidence="17">CGMCC 1.15322</strain>
    </source>
</reference>
<dbReference type="InterPro" id="IPR011640">
    <property type="entry name" value="Fe2_transport_prot_B_C"/>
</dbReference>
<keyword evidence="14" id="KW-0479">Metal-binding</keyword>
<dbReference type="InterPro" id="IPR006073">
    <property type="entry name" value="GTP-bd"/>
</dbReference>
<keyword evidence="9" id="KW-0406">Ion transport</keyword>
<evidence type="ECO:0000256" key="13">
    <source>
        <dbReference type="PIRSR" id="PIRSR603373-1"/>
    </source>
</evidence>
<dbReference type="InterPro" id="IPR050860">
    <property type="entry name" value="FeoB_GTPase"/>
</dbReference>
<evidence type="ECO:0000313" key="17">
    <source>
        <dbReference type="EMBL" id="GGB08458.1"/>
    </source>
</evidence>
<dbReference type="SUPFAM" id="SSF52540">
    <property type="entry name" value="P-loop containing nucleoside triphosphate hydrolases"/>
    <property type="match status" value="1"/>
</dbReference>
<feature type="binding site" evidence="14">
    <location>
        <position position="32"/>
    </location>
    <ligand>
        <name>Mg(2+)</name>
        <dbReference type="ChEBI" id="CHEBI:18420"/>
        <label>2</label>
    </ligand>
</feature>
<dbReference type="CDD" id="cd01879">
    <property type="entry name" value="FeoB"/>
    <property type="match status" value="1"/>
</dbReference>
<dbReference type="GO" id="GO:0005886">
    <property type="term" value="C:plasma membrane"/>
    <property type="evidence" value="ECO:0007669"/>
    <property type="project" value="UniProtKB-SubCell"/>
</dbReference>
<evidence type="ECO:0000256" key="9">
    <source>
        <dbReference type="ARBA" id="ARBA00023065"/>
    </source>
</evidence>
<dbReference type="EMBL" id="BMIG01000013">
    <property type="protein sequence ID" value="GGB08458.1"/>
    <property type="molecule type" value="Genomic_DNA"/>
</dbReference>
<dbReference type="PROSITE" id="PS51711">
    <property type="entry name" value="G_FEOB"/>
    <property type="match status" value="1"/>
</dbReference>
<evidence type="ECO:0000256" key="14">
    <source>
        <dbReference type="PIRSR" id="PIRSR603373-2"/>
    </source>
</evidence>
<feature type="domain" description="FeoB-type G" evidence="16">
    <location>
        <begin position="10"/>
        <end position="186"/>
    </location>
</feature>
<dbReference type="Pfam" id="PF07664">
    <property type="entry name" value="FeoB_C"/>
    <property type="match status" value="1"/>
</dbReference>
<evidence type="ECO:0000256" key="1">
    <source>
        <dbReference type="ARBA" id="ARBA00004651"/>
    </source>
</evidence>
<evidence type="ECO:0000256" key="10">
    <source>
        <dbReference type="ARBA" id="ARBA00023134"/>
    </source>
</evidence>
<feature type="binding site" evidence="13">
    <location>
        <begin position="64"/>
        <end position="67"/>
    </location>
    <ligand>
        <name>GTP</name>
        <dbReference type="ChEBI" id="CHEBI:37565"/>
        <label>1</label>
    </ligand>
</feature>
<reference evidence="17" key="1">
    <citation type="journal article" date="2014" name="Int. J. Syst. Evol. Microbiol.">
        <title>Complete genome sequence of Corynebacterium casei LMG S-19264T (=DSM 44701T), isolated from a smear-ripened cheese.</title>
        <authorList>
            <consortium name="US DOE Joint Genome Institute (JGI-PGF)"/>
            <person name="Walter F."/>
            <person name="Albersmeier A."/>
            <person name="Kalinowski J."/>
            <person name="Ruckert C."/>
        </authorList>
    </citation>
    <scope>NUCLEOTIDE SEQUENCE</scope>
    <source>
        <strain evidence="17">CGMCC 1.15322</strain>
    </source>
</reference>
<comment type="caution">
    <text evidence="17">The sequence shown here is derived from an EMBL/GenBank/DDBJ whole genome shotgun (WGS) entry which is preliminary data.</text>
</comment>
<dbReference type="GO" id="GO:0046872">
    <property type="term" value="F:metal ion binding"/>
    <property type="evidence" value="ECO:0007669"/>
    <property type="project" value="UniProtKB-KW"/>
</dbReference>
<dbReference type="GO" id="GO:0015093">
    <property type="term" value="F:ferrous iron transmembrane transporter activity"/>
    <property type="evidence" value="ECO:0007669"/>
    <property type="project" value="UniProtKB-UniRule"/>
</dbReference>
<accession>A0A916WL45</accession>
<comment type="function">
    <text evidence="15">Probable transporter of a GTP-driven Fe(2+) uptake system.</text>
</comment>
<dbReference type="PRINTS" id="PR00326">
    <property type="entry name" value="GTP1OBG"/>
</dbReference>
<dbReference type="InterPro" id="IPR011642">
    <property type="entry name" value="Gate_dom"/>
</dbReference>
<feature type="transmembrane region" description="Helical" evidence="15">
    <location>
        <begin position="590"/>
        <end position="611"/>
    </location>
</feature>
<dbReference type="GO" id="GO:0005525">
    <property type="term" value="F:GTP binding"/>
    <property type="evidence" value="ECO:0007669"/>
    <property type="project" value="UniProtKB-KW"/>
</dbReference>
<dbReference type="Proteomes" id="UP000620596">
    <property type="component" value="Unassembled WGS sequence"/>
</dbReference>
<feature type="transmembrane region" description="Helical" evidence="15">
    <location>
        <begin position="355"/>
        <end position="377"/>
    </location>
</feature>
<organism evidence="17 18">
    <name type="scientific">Polaromonas eurypsychrophila</name>
    <dbReference type="NCBI Taxonomy" id="1614635"/>
    <lineage>
        <taxon>Bacteria</taxon>
        <taxon>Pseudomonadati</taxon>
        <taxon>Pseudomonadota</taxon>
        <taxon>Betaproteobacteria</taxon>
        <taxon>Burkholderiales</taxon>
        <taxon>Comamonadaceae</taxon>
        <taxon>Polaromonas</taxon>
    </lineage>
</organism>
<dbReference type="InterPro" id="IPR027417">
    <property type="entry name" value="P-loop_NTPase"/>
</dbReference>
<dbReference type="InterPro" id="IPR003373">
    <property type="entry name" value="Fe2_transport_prot-B"/>
</dbReference>
<evidence type="ECO:0000256" key="7">
    <source>
        <dbReference type="ARBA" id="ARBA00022989"/>
    </source>
</evidence>
<gene>
    <name evidence="17" type="primary">feoB</name>
    <name evidence="17" type="ORF">GCM10011496_31720</name>
</gene>
<evidence type="ECO:0000256" key="4">
    <source>
        <dbReference type="ARBA" id="ARBA00022496"/>
    </source>
</evidence>
<dbReference type="InterPro" id="IPR030389">
    <property type="entry name" value="G_FEOB_dom"/>
</dbReference>
<evidence type="ECO:0000256" key="15">
    <source>
        <dbReference type="RuleBase" id="RU362098"/>
    </source>
</evidence>
<dbReference type="PANTHER" id="PTHR43185:SF1">
    <property type="entry name" value="FE(2+) TRANSPORTER FEOB"/>
    <property type="match status" value="1"/>
</dbReference>
<feature type="binding site" evidence="13">
    <location>
        <begin position="129"/>
        <end position="132"/>
    </location>
    <ligand>
        <name>GTP</name>
        <dbReference type="ChEBI" id="CHEBI:37565"/>
        <label>1</label>
    </ligand>
</feature>
<feature type="binding site" evidence="13">
    <location>
        <begin position="17"/>
        <end position="24"/>
    </location>
    <ligand>
        <name>GTP</name>
        <dbReference type="ChEBI" id="CHEBI:37565"/>
        <label>1</label>
    </ligand>
</feature>
<keyword evidence="7 15" id="KW-1133">Transmembrane helix</keyword>
<feature type="transmembrane region" description="Helical" evidence="15">
    <location>
        <begin position="306"/>
        <end position="335"/>
    </location>
</feature>
<evidence type="ECO:0000313" key="18">
    <source>
        <dbReference type="Proteomes" id="UP000620596"/>
    </source>
</evidence>
<evidence type="ECO:0000256" key="2">
    <source>
        <dbReference type="ARBA" id="ARBA00022448"/>
    </source>
</evidence>
<feature type="transmembrane region" description="Helical" evidence="15">
    <location>
        <begin position="255"/>
        <end position="276"/>
    </location>
</feature>
<name>A0A916WL45_9BURK</name>
<evidence type="ECO:0000256" key="11">
    <source>
        <dbReference type="ARBA" id="ARBA00023136"/>
    </source>
</evidence>
<keyword evidence="11 15" id="KW-0472">Membrane</keyword>
<keyword evidence="5 15" id="KW-0812">Transmembrane</keyword>
<feature type="binding site" evidence="14">
    <location>
        <position position="28"/>
    </location>
    <ligand>
        <name>Mg(2+)</name>
        <dbReference type="ChEBI" id="CHEBI:18420"/>
        <label>2</label>
    </ligand>
</feature>
<keyword evidence="2 15" id="KW-0813">Transport</keyword>
<feature type="transmembrane region" description="Helical" evidence="15">
    <location>
        <begin position="486"/>
        <end position="504"/>
    </location>
</feature>
<keyword evidence="6 13" id="KW-0547">Nucleotide-binding</keyword>
<feature type="binding site" evidence="13">
    <location>
        <begin position="42"/>
        <end position="46"/>
    </location>
    <ligand>
        <name>GTP</name>
        <dbReference type="ChEBI" id="CHEBI:37565"/>
        <label>1</label>
    </ligand>
</feature>